<dbReference type="GO" id="GO:0030490">
    <property type="term" value="P:maturation of SSU-rRNA"/>
    <property type="evidence" value="ECO:0007669"/>
    <property type="project" value="UniProtKB-UniRule"/>
</dbReference>
<dbReference type="Proteomes" id="UP000190852">
    <property type="component" value="Unassembled WGS sequence"/>
</dbReference>
<dbReference type="PANTHER" id="PTHR33515">
    <property type="entry name" value="RIBOSOME-BINDING FACTOR A, CHLOROPLASTIC-RELATED"/>
    <property type="match status" value="1"/>
</dbReference>
<dbReference type="InterPro" id="IPR023799">
    <property type="entry name" value="RbfA_dom_sf"/>
</dbReference>
<comment type="similarity">
    <text evidence="2">Belongs to the RbfA family.</text>
</comment>
<dbReference type="NCBIfam" id="TIGR00082">
    <property type="entry name" value="rbfA"/>
    <property type="match status" value="1"/>
</dbReference>
<protein>
    <recommendedName>
        <fullName evidence="2">Ribosome-binding factor A</fullName>
    </recommendedName>
</protein>
<evidence type="ECO:0000256" key="1">
    <source>
        <dbReference type="ARBA" id="ARBA00022517"/>
    </source>
</evidence>
<evidence type="ECO:0000313" key="3">
    <source>
        <dbReference type="EMBL" id="SKB29950.1"/>
    </source>
</evidence>
<dbReference type="AlphaFoldDB" id="A0A1T5A4Q9"/>
<dbReference type="RefSeq" id="WP_079682159.1">
    <property type="nucleotide sequence ID" value="NZ_FUYQ01000002.1"/>
</dbReference>
<name>A0A1T5A4Q9_9BACT</name>
<accession>A0A1T5A4Q9</accession>
<dbReference type="GO" id="GO:0005829">
    <property type="term" value="C:cytosol"/>
    <property type="evidence" value="ECO:0007669"/>
    <property type="project" value="TreeGrafter"/>
</dbReference>
<dbReference type="SUPFAM" id="SSF89919">
    <property type="entry name" value="Ribosome-binding factor A, RbfA"/>
    <property type="match status" value="1"/>
</dbReference>
<keyword evidence="1 2" id="KW-0690">Ribosome biogenesis</keyword>
<dbReference type="Gene3D" id="3.30.300.20">
    <property type="match status" value="1"/>
</dbReference>
<dbReference type="Pfam" id="PF02033">
    <property type="entry name" value="RBFA"/>
    <property type="match status" value="1"/>
</dbReference>
<keyword evidence="2" id="KW-0963">Cytoplasm</keyword>
<dbReference type="EMBL" id="FUYQ01000002">
    <property type="protein sequence ID" value="SKB29950.1"/>
    <property type="molecule type" value="Genomic_DNA"/>
</dbReference>
<dbReference type="InterPro" id="IPR015946">
    <property type="entry name" value="KH_dom-like_a/b"/>
</dbReference>
<dbReference type="GO" id="GO:0043024">
    <property type="term" value="F:ribosomal small subunit binding"/>
    <property type="evidence" value="ECO:0007669"/>
    <property type="project" value="TreeGrafter"/>
</dbReference>
<gene>
    <name evidence="2" type="primary">rbfA</name>
    <name evidence="3" type="ORF">SAMN05660349_00425</name>
</gene>
<evidence type="ECO:0000256" key="2">
    <source>
        <dbReference type="HAMAP-Rule" id="MF_00003"/>
    </source>
</evidence>
<evidence type="ECO:0000313" key="4">
    <source>
        <dbReference type="Proteomes" id="UP000190852"/>
    </source>
</evidence>
<dbReference type="HAMAP" id="MF_00003">
    <property type="entry name" value="RbfA"/>
    <property type="match status" value="1"/>
</dbReference>
<keyword evidence="4" id="KW-1185">Reference proteome</keyword>
<sequence length="111" mass="12630">MESTRLNKIGRLLQKELSDIFLLQTKAMSGTLVSVSVVRVSPDLGIARVYLSIFPSEKAPELLEAIKANTKAIRFDLGQRVHLQLRKIPELTFYIDDSLDYIEKIDNLLKK</sequence>
<comment type="subcellular location">
    <subcellularLocation>
        <location evidence="2">Cytoplasm</location>
    </subcellularLocation>
</comment>
<organism evidence="3 4">
    <name type="scientific">Parabacteroides chartae</name>
    <dbReference type="NCBI Taxonomy" id="1037355"/>
    <lineage>
        <taxon>Bacteria</taxon>
        <taxon>Pseudomonadati</taxon>
        <taxon>Bacteroidota</taxon>
        <taxon>Bacteroidia</taxon>
        <taxon>Bacteroidales</taxon>
        <taxon>Tannerellaceae</taxon>
        <taxon>Parabacteroides</taxon>
    </lineage>
</organism>
<dbReference type="InterPro" id="IPR000238">
    <property type="entry name" value="RbfA"/>
</dbReference>
<comment type="function">
    <text evidence="2">One of several proteins that assist in the late maturation steps of the functional core of the 30S ribosomal subunit. Associates with free 30S ribosomal subunits (but not with 30S subunits that are part of 70S ribosomes or polysomes). Required for efficient processing of 16S rRNA. May interact with the 5'-terminal helix region of 16S rRNA.</text>
</comment>
<proteinExistence type="inferred from homology"/>
<comment type="subunit">
    <text evidence="2">Monomer. Binds 30S ribosomal subunits, but not 50S ribosomal subunits or 70S ribosomes.</text>
</comment>
<reference evidence="4" key="1">
    <citation type="submission" date="2017-02" db="EMBL/GenBank/DDBJ databases">
        <authorList>
            <person name="Varghese N."/>
            <person name="Submissions S."/>
        </authorList>
    </citation>
    <scope>NUCLEOTIDE SEQUENCE [LARGE SCALE GENOMIC DNA]</scope>
    <source>
        <strain evidence="4">DSM 24967</strain>
    </source>
</reference>
<dbReference type="PANTHER" id="PTHR33515:SF1">
    <property type="entry name" value="RIBOSOME-BINDING FACTOR A, CHLOROPLASTIC-RELATED"/>
    <property type="match status" value="1"/>
</dbReference>